<evidence type="ECO:0000256" key="1">
    <source>
        <dbReference type="SAM" id="MobiDB-lite"/>
    </source>
</evidence>
<proteinExistence type="predicted"/>
<evidence type="ECO:0000313" key="4">
    <source>
        <dbReference type="Proteomes" id="UP001206128"/>
    </source>
</evidence>
<reference evidence="3" key="1">
    <citation type="submission" date="2022-06" db="EMBL/GenBank/DDBJ databases">
        <title>Genomic Encyclopedia of Archaeal and Bacterial Type Strains, Phase II (KMG-II): from individual species to whole genera.</title>
        <authorList>
            <person name="Goeker M."/>
        </authorList>
    </citation>
    <scope>NUCLEOTIDE SEQUENCE</scope>
    <source>
        <strain evidence="3">DSM 43935</strain>
    </source>
</reference>
<accession>A0AAE3GJ28</accession>
<keyword evidence="2" id="KW-1133">Transmembrane helix</keyword>
<dbReference type="Gene3D" id="3.20.20.140">
    <property type="entry name" value="Metal-dependent hydrolases"/>
    <property type="match status" value="1"/>
</dbReference>
<dbReference type="PANTHER" id="PTHR43135:SF3">
    <property type="entry name" value="ALPHA-D-RIBOSE 1-METHYLPHOSPHONATE 5-TRIPHOSPHATE DIPHOSPHATASE"/>
    <property type="match status" value="1"/>
</dbReference>
<feature type="region of interest" description="Disordered" evidence="1">
    <location>
        <begin position="265"/>
        <end position="285"/>
    </location>
</feature>
<protein>
    <submittedName>
        <fullName evidence="3">Imidazolonepropionase</fullName>
    </submittedName>
</protein>
<dbReference type="SUPFAM" id="SSF51338">
    <property type="entry name" value="Composite domain of metallo-dependent hydrolases"/>
    <property type="match status" value="1"/>
</dbReference>
<keyword evidence="4" id="KW-1185">Reference proteome</keyword>
<sequence length="285" mass="29960">MNHFAITGARVFDGADLLGVVDVAVVDGRISSVAGSRPEGVELVDGTGATLLPGLTDAHTHTDAEGLRQAVTFGITTEFDMLAIPERMIPLRRLVAESNDLADVRSPSIGLTPADGHPHQLRKGEGDPPWPTATRVAEVPAFGEARIAEGADYLKVLVEDGHLVGSSLPSLAPELVAAVVRAGHARDQLVLAHATTTETAGQVVDAGVDGLTHLFFDRPHTDELIEKIAAAGVFVIPTLTVIASITVRAHQMASRATFGLRPADDGGRRMLAAPGHGEHRARAHR</sequence>
<dbReference type="AlphaFoldDB" id="A0AAE3GJ28"/>
<keyword evidence="2" id="KW-0472">Membrane</keyword>
<name>A0AAE3GJ28_9PSEU</name>
<gene>
    <name evidence="3" type="ORF">LX83_005112</name>
</gene>
<feature type="region of interest" description="Disordered" evidence="1">
    <location>
        <begin position="106"/>
        <end position="129"/>
    </location>
</feature>
<feature type="transmembrane region" description="Helical" evidence="2">
    <location>
        <begin position="228"/>
        <end position="247"/>
    </location>
</feature>
<evidence type="ECO:0000313" key="3">
    <source>
        <dbReference type="EMBL" id="MCP2168234.1"/>
    </source>
</evidence>
<dbReference type="Proteomes" id="UP001206128">
    <property type="component" value="Unassembled WGS sequence"/>
</dbReference>
<dbReference type="RefSeq" id="WP_253775895.1">
    <property type="nucleotide sequence ID" value="NZ_JAMTCK010000013.1"/>
</dbReference>
<organism evidence="3 4">
    <name type="scientific">Goodfellowiella coeruleoviolacea</name>
    <dbReference type="NCBI Taxonomy" id="334858"/>
    <lineage>
        <taxon>Bacteria</taxon>
        <taxon>Bacillati</taxon>
        <taxon>Actinomycetota</taxon>
        <taxon>Actinomycetes</taxon>
        <taxon>Pseudonocardiales</taxon>
        <taxon>Pseudonocardiaceae</taxon>
        <taxon>Goodfellowiella</taxon>
    </lineage>
</organism>
<dbReference type="SUPFAM" id="SSF51556">
    <property type="entry name" value="Metallo-dependent hydrolases"/>
    <property type="match status" value="1"/>
</dbReference>
<dbReference type="InterPro" id="IPR011059">
    <property type="entry name" value="Metal-dep_hydrolase_composite"/>
</dbReference>
<dbReference type="Gene3D" id="2.30.40.10">
    <property type="entry name" value="Urease, subunit C, domain 1"/>
    <property type="match status" value="1"/>
</dbReference>
<dbReference type="PANTHER" id="PTHR43135">
    <property type="entry name" value="ALPHA-D-RIBOSE 1-METHYLPHOSPHONATE 5-TRIPHOSPHATE DIPHOSPHATASE"/>
    <property type="match status" value="1"/>
</dbReference>
<dbReference type="EMBL" id="JAMTCK010000013">
    <property type="protein sequence ID" value="MCP2168234.1"/>
    <property type="molecule type" value="Genomic_DNA"/>
</dbReference>
<feature type="compositionally biased region" description="Basic and acidic residues" evidence="1">
    <location>
        <begin position="276"/>
        <end position="285"/>
    </location>
</feature>
<dbReference type="InterPro" id="IPR032466">
    <property type="entry name" value="Metal_Hydrolase"/>
</dbReference>
<comment type="caution">
    <text evidence="3">The sequence shown here is derived from an EMBL/GenBank/DDBJ whole genome shotgun (WGS) entry which is preliminary data.</text>
</comment>
<evidence type="ECO:0000256" key="2">
    <source>
        <dbReference type="SAM" id="Phobius"/>
    </source>
</evidence>
<dbReference type="GO" id="GO:0016810">
    <property type="term" value="F:hydrolase activity, acting on carbon-nitrogen (but not peptide) bonds"/>
    <property type="evidence" value="ECO:0007669"/>
    <property type="project" value="InterPro"/>
</dbReference>
<dbReference type="InterPro" id="IPR051781">
    <property type="entry name" value="Metallo-dep_Hydrolase"/>
</dbReference>
<feature type="compositionally biased region" description="Basic and acidic residues" evidence="1">
    <location>
        <begin position="116"/>
        <end position="126"/>
    </location>
</feature>
<keyword evidence="2" id="KW-0812">Transmembrane</keyword>